<organism evidence="1 2">
    <name type="scientific">Pseudomonas mandelii</name>
    <dbReference type="NCBI Taxonomy" id="75612"/>
    <lineage>
        <taxon>Bacteria</taxon>
        <taxon>Pseudomonadati</taxon>
        <taxon>Pseudomonadota</taxon>
        <taxon>Gammaproteobacteria</taxon>
        <taxon>Pseudomonadales</taxon>
        <taxon>Pseudomonadaceae</taxon>
        <taxon>Pseudomonas</taxon>
    </lineage>
</organism>
<evidence type="ECO:0000313" key="2">
    <source>
        <dbReference type="Proteomes" id="UP000548707"/>
    </source>
</evidence>
<dbReference type="EMBL" id="JAAQXV010000002">
    <property type="protein sequence ID" value="NMZ78969.1"/>
    <property type="molecule type" value="Genomic_DNA"/>
</dbReference>
<accession>A0AB36CSN4</accession>
<dbReference type="Proteomes" id="UP000548707">
    <property type="component" value="Unassembled WGS sequence"/>
</dbReference>
<dbReference type="AlphaFoldDB" id="A0AB36CSN4"/>
<name>A0AB36CSN4_9PSED</name>
<comment type="caution">
    <text evidence="1">The sequence shown here is derived from an EMBL/GenBank/DDBJ whole genome shotgun (WGS) entry which is preliminary data.</text>
</comment>
<proteinExistence type="predicted"/>
<gene>
    <name evidence="1" type="ORF">HBO26_06615</name>
</gene>
<reference evidence="1 2" key="1">
    <citation type="journal article" date="2020" name="Front. Microbiol.">
        <title>Genetic Organization of the aprX-lipA2 Operon Affects the Proteolytic Potential of Pseudomonas Species in Milk.</title>
        <authorList>
            <person name="Maier C."/>
            <person name="Huptas C."/>
            <person name="von Neubeck M."/>
            <person name="Scherer S."/>
            <person name="Wenning M."/>
            <person name="Lucking G."/>
        </authorList>
    </citation>
    <scope>NUCLEOTIDE SEQUENCE [LARGE SCALE GENOMIC DNA]</scope>
    <source>
        <strain evidence="1 2">WS 5114</strain>
    </source>
</reference>
<evidence type="ECO:0000313" key="1">
    <source>
        <dbReference type="EMBL" id="NMZ78969.1"/>
    </source>
</evidence>
<protein>
    <submittedName>
        <fullName evidence="1">Uncharacterized protein</fullName>
    </submittedName>
</protein>
<sequence length="78" mass="8928">MSKSLDRFTLGLMRAFERRLAMQQQTKECTQTTQQIDSSVVSATATKQPAKKLDEVYKESLLSKMRVRLSQMKANDSK</sequence>
<dbReference type="RefSeq" id="WP_169856775.1">
    <property type="nucleotide sequence ID" value="NZ_JAAQXV010000002.1"/>
</dbReference>